<dbReference type="RefSeq" id="WP_379835872.1">
    <property type="nucleotide sequence ID" value="NZ_JBHRYQ010000001.1"/>
</dbReference>
<proteinExistence type="inferred from homology"/>
<dbReference type="Proteomes" id="UP001595616">
    <property type="component" value="Unassembled WGS sequence"/>
</dbReference>
<evidence type="ECO:0000256" key="4">
    <source>
        <dbReference type="ARBA" id="ARBA00022679"/>
    </source>
</evidence>
<dbReference type="InterPro" id="IPR014776">
    <property type="entry name" value="4pyrrole_Mease_sub2"/>
</dbReference>
<dbReference type="EC" id="2.1.1.107" evidence="2"/>
<dbReference type="InterPro" id="IPR050161">
    <property type="entry name" value="Siro_Cobalamin_biosynth"/>
</dbReference>
<dbReference type="PANTHER" id="PTHR45790">
    <property type="entry name" value="SIROHEME SYNTHASE-RELATED"/>
    <property type="match status" value="1"/>
</dbReference>
<dbReference type="Gene3D" id="3.40.1010.10">
    <property type="entry name" value="Cobalt-precorrin-4 Transmethylase, Domain 1"/>
    <property type="match status" value="1"/>
</dbReference>
<feature type="domain" description="Tetrapyrrole methylase" evidence="9">
    <location>
        <begin position="10"/>
        <end position="218"/>
    </location>
</feature>
<evidence type="ECO:0000259" key="9">
    <source>
        <dbReference type="Pfam" id="PF00590"/>
    </source>
</evidence>
<dbReference type="NCBIfam" id="TIGR01469">
    <property type="entry name" value="cobA_cysG_Cterm"/>
    <property type="match status" value="1"/>
</dbReference>
<dbReference type="PANTHER" id="PTHR45790:SF3">
    <property type="entry name" value="S-ADENOSYL-L-METHIONINE-DEPENDENT UROPORPHYRINOGEN III METHYLTRANSFERASE, CHLOROPLASTIC"/>
    <property type="match status" value="1"/>
</dbReference>
<dbReference type="InterPro" id="IPR014777">
    <property type="entry name" value="4pyrrole_Mease_sub1"/>
</dbReference>
<evidence type="ECO:0000256" key="8">
    <source>
        <dbReference type="RuleBase" id="RU003960"/>
    </source>
</evidence>
<dbReference type="InterPro" id="IPR035996">
    <property type="entry name" value="4pyrrol_Methylase_sf"/>
</dbReference>
<keyword evidence="4 8" id="KW-0808">Transferase</keyword>
<sequence>MLDNTKNIPKLSVVGGGPGDPELITLKAINTLRVADVVLYDALVNEQLLEYCHPLCEKIYVGKRGHEKGITQDSINFLIVEKAYERGHVVRLKGGDPFVFGRGIEEVEYAHERGLEVNYVPGISSVFTTGNHFVPLTDRRYSDGFWVITGHKSDKSFSLDLSLAAKSNATLVFLMSMSKLQNIQEAFLDENKGEVAVCIIQNASKPNEKKAVGKVKDLLDIAEQNQLKNPAIVVVGDVVRYFDRFKEPKIGTKNMASEEFQGL</sequence>
<evidence type="ECO:0000256" key="2">
    <source>
        <dbReference type="ARBA" id="ARBA00012162"/>
    </source>
</evidence>
<evidence type="ECO:0000256" key="6">
    <source>
        <dbReference type="ARBA" id="ARBA00023244"/>
    </source>
</evidence>
<evidence type="ECO:0000256" key="7">
    <source>
        <dbReference type="ARBA" id="ARBA00025705"/>
    </source>
</evidence>
<evidence type="ECO:0000256" key="1">
    <source>
        <dbReference type="ARBA" id="ARBA00005879"/>
    </source>
</evidence>
<comment type="similarity">
    <text evidence="1 8">Belongs to the precorrin methyltransferase family.</text>
</comment>
<keyword evidence="6" id="KW-0627">Porphyrin biosynthesis</keyword>
<evidence type="ECO:0000256" key="3">
    <source>
        <dbReference type="ARBA" id="ARBA00022603"/>
    </source>
</evidence>
<evidence type="ECO:0000313" key="11">
    <source>
        <dbReference type="Proteomes" id="UP001595616"/>
    </source>
</evidence>
<keyword evidence="3 8" id="KW-0489">Methyltransferase</keyword>
<comment type="pathway">
    <text evidence="7">Porphyrin-containing compound metabolism; siroheme biosynthesis; precorrin-2 from uroporphyrinogen III: step 1/1.</text>
</comment>
<name>A0ABV7YSQ3_9BACT</name>
<dbReference type="Gene3D" id="3.30.950.10">
    <property type="entry name" value="Methyltransferase, Cobalt-precorrin-4 Transmethylase, Domain 2"/>
    <property type="match status" value="1"/>
</dbReference>
<dbReference type="Pfam" id="PF00590">
    <property type="entry name" value="TP_methylase"/>
    <property type="match status" value="1"/>
</dbReference>
<dbReference type="GO" id="GO:0032259">
    <property type="term" value="P:methylation"/>
    <property type="evidence" value="ECO:0007669"/>
    <property type="project" value="UniProtKB-KW"/>
</dbReference>
<dbReference type="EMBL" id="JBHRYQ010000001">
    <property type="protein sequence ID" value="MFC3810075.1"/>
    <property type="molecule type" value="Genomic_DNA"/>
</dbReference>
<keyword evidence="5" id="KW-0949">S-adenosyl-L-methionine</keyword>
<dbReference type="SUPFAM" id="SSF53790">
    <property type="entry name" value="Tetrapyrrole methylase"/>
    <property type="match status" value="1"/>
</dbReference>
<dbReference type="InterPro" id="IPR003043">
    <property type="entry name" value="Uropor_MeTrfase_CS"/>
</dbReference>
<organism evidence="10 11">
    <name type="scientific">Lacihabitans lacunae</name>
    <dbReference type="NCBI Taxonomy" id="1028214"/>
    <lineage>
        <taxon>Bacteria</taxon>
        <taxon>Pseudomonadati</taxon>
        <taxon>Bacteroidota</taxon>
        <taxon>Cytophagia</taxon>
        <taxon>Cytophagales</taxon>
        <taxon>Leadbetterellaceae</taxon>
        <taxon>Lacihabitans</taxon>
    </lineage>
</organism>
<dbReference type="GO" id="GO:0004851">
    <property type="term" value="F:uroporphyrin-III C-methyltransferase activity"/>
    <property type="evidence" value="ECO:0007669"/>
    <property type="project" value="UniProtKB-EC"/>
</dbReference>
<gene>
    <name evidence="10" type="primary">cobA</name>
    <name evidence="10" type="ORF">ACFOOI_05380</name>
</gene>
<evidence type="ECO:0000313" key="10">
    <source>
        <dbReference type="EMBL" id="MFC3810075.1"/>
    </source>
</evidence>
<accession>A0ABV7YSQ3</accession>
<protein>
    <recommendedName>
        <fullName evidence="2">uroporphyrinogen-III C-methyltransferase</fullName>
        <ecNumber evidence="2">2.1.1.107</ecNumber>
    </recommendedName>
</protein>
<keyword evidence="11" id="KW-1185">Reference proteome</keyword>
<dbReference type="InterPro" id="IPR006366">
    <property type="entry name" value="CobA/CysG_C"/>
</dbReference>
<reference evidence="11" key="1">
    <citation type="journal article" date="2019" name="Int. J. Syst. Evol. Microbiol.">
        <title>The Global Catalogue of Microorganisms (GCM) 10K type strain sequencing project: providing services to taxonomists for standard genome sequencing and annotation.</title>
        <authorList>
            <consortium name="The Broad Institute Genomics Platform"/>
            <consortium name="The Broad Institute Genome Sequencing Center for Infectious Disease"/>
            <person name="Wu L."/>
            <person name="Ma J."/>
        </authorList>
    </citation>
    <scope>NUCLEOTIDE SEQUENCE [LARGE SCALE GENOMIC DNA]</scope>
    <source>
        <strain evidence="11">CECT 7956</strain>
    </source>
</reference>
<dbReference type="CDD" id="cd11642">
    <property type="entry name" value="SUMT"/>
    <property type="match status" value="1"/>
</dbReference>
<dbReference type="PROSITE" id="PS00840">
    <property type="entry name" value="SUMT_2"/>
    <property type="match status" value="1"/>
</dbReference>
<evidence type="ECO:0000256" key="5">
    <source>
        <dbReference type="ARBA" id="ARBA00022691"/>
    </source>
</evidence>
<dbReference type="InterPro" id="IPR000878">
    <property type="entry name" value="4pyrrol_Mease"/>
</dbReference>
<dbReference type="NCBIfam" id="NF004790">
    <property type="entry name" value="PRK06136.1"/>
    <property type="match status" value="1"/>
</dbReference>
<comment type="caution">
    <text evidence="10">The sequence shown here is derived from an EMBL/GenBank/DDBJ whole genome shotgun (WGS) entry which is preliminary data.</text>
</comment>